<organism evidence="1 2">
    <name type="scientific">Paracoccus pantotrophus</name>
    <name type="common">Thiosphaera pantotropha</name>
    <dbReference type="NCBI Taxonomy" id="82367"/>
    <lineage>
        <taxon>Bacteria</taxon>
        <taxon>Pseudomonadati</taxon>
        <taxon>Pseudomonadota</taxon>
        <taxon>Alphaproteobacteria</taxon>
        <taxon>Rhodobacterales</taxon>
        <taxon>Paracoccaceae</taxon>
        <taxon>Paracoccus</taxon>
    </lineage>
</organism>
<sequence>MNTPLTYDDLARCSDDELYALHDEVFIRLVRSAPGSFGRSIAMANLNTIKTVLLARASVQYADLPAATR</sequence>
<proteinExistence type="predicted"/>
<evidence type="ECO:0000313" key="2">
    <source>
        <dbReference type="Proteomes" id="UP000509322"/>
    </source>
</evidence>
<dbReference type="AlphaFoldDB" id="A0A7H9BY00"/>
<dbReference type="EMBL" id="CP058690">
    <property type="protein sequence ID" value="QLH16012.1"/>
    <property type="molecule type" value="Genomic_DNA"/>
</dbReference>
<accession>A0A7H9BY00</accession>
<evidence type="ECO:0000313" key="1">
    <source>
        <dbReference type="EMBL" id="QLH16012.1"/>
    </source>
</evidence>
<protein>
    <submittedName>
        <fullName evidence="1">Uncharacterized protein</fullName>
    </submittedName>
</protein>
<gene>
    <name evidence="1" type="ORF">HYQ43_17995</name>
</gene>
<dbReference type="RefSeq" id="WP_179921829.1">
    <property type="nucleotide sequence ID" value="NZ_CP058690.1"/>
</dbReference>
<reference evidence="1 2" key="1">
    <citation type="submission" date="2020-07" db="EMBL/GenBank/DDBJ databases">
        <title>The complete genome of Paracoccus pantotrophus ACCC 10489.</title>
        <authorList>
            <person name="Si Y."/>
        </authorList>
    </citation>
    <scope>NUCLEOTIDE SEQUENCE [LARGE SCALE GENOMIC DNA]</scope>
    <source>
        <strain evidence="2">ACCC 10489</strain>
    </source>
</reference>
<dbReference type="Proteomes" id="UP000509322">
    <property type="component" value="Chromosome 2"/>
</dbReference>
<name>A0A7H9BY00_PARPN</name>